<accession>A0A7W5BVF0</accession>
<feature type="transmembrane region" description="Helical" evidence="8">
    <location>
        <begin position="228"/>
        <end position="255"/>
    </location>
</feature>
<reference evidence="10 11" key="1">
    <citation type="submission" date="2020-08" db="EMBL/GenBank/DDBJ databases">
        <title>Genomic Encyclopedia of Type Strains, Phase III (KMG-III): the genomes of soil and plant-associated and newly described type strains.</title>
        <authorList>
            <person name="Whitman W."/>
        </authorList>
    </citation>
    <scope>NUCLEOTIDE SEQUENCE [LARGE SCALE GENOMIC DNA]</scope>
    <source>
        <strain evidence="10 11">CECT 5995</strain>
    </source>
</reference>
<name>A0A7W5BVF0_9GAMM</name>
<dbReference type="RefSeq" id="WP_183386284.1">
    <property type="nucleotide sequence ID" value="NZ_JACHXM010000002.1"/>
</dbReference>
<keyword evidence="2" id="KW-1003">Cell membrane</keyword>
<dbReference type="GO" id="GO:0005886">
    <property type="term" value="C:plasma membrane"/>
    <property type="evidence" value="ECO:0007669"/>
    <property type="project" value="UniProtKB-SubCell"/>
</dbReference>
<organism evidence="10 11">
    <name type="scientific">Halomonas organivorans</name>
    <dbReference type="NCBI Taxonomy" id="257772"/>
    <lineage>
        <taxon>Bacteria</taxon>
        <taxon>Pseudomonadati</taxon>
        <taxon>Pseudomonadota</taxon>
        <taxon>Gammaproteobacteria</taxon>
        <taxon>Oceanospirillales</taxon>
        <taxon>Halomonadaceae</taxon>
        <taxon>Halomonas</taxon>
    </lineage>
</organism>
<feature type="transmembrane region" description="Helical" evidence="8">
    <location>
        <begin position="106"/>
        <end position="136"/>
    </location>
</feature>
<feature type="transmembrane region" description="Helical" evidence="8">
    <location>
        <begin position="368"/>
        <end position="393"/>
    </location>
</feature>
<feature type="transmembrane region" description="Helical" evidence="8">
    <location>
        <begin position="148"/>
        <end position="172"/>
    </location>
</feature>
<feature type="transmembrane region" description="Helical" evidence="8">
    <location>
        <begin position="455"/>
        <end position="476"/>
    </location>
</feature>
<keyword evidence="5 8" id="KW-1133">Transmembrane helix</keyword>
<dbReference type="Pfam" id="PF06808">
    <property type="entry name" value="DctM"/>
    <property type="match status" value="1"/>
</dbReference>
<evidence type="ECO:0000256" key="8">
    <source>
        <dbReference type="SAM" id="Phobius"/>
    </source>
</evidence>
<comment type="subcellular location">
    <subcellularLocation>
        <location evidence="1 7">Cell inner membrane</location>
        <topology evidence="1 7">Multi-pass membrane protein</topology>
    </subcellularLocation>
</comment>
<dbReference type="PANTHER" id="PTHR33362">
    <property type="entry name" value="SIALIC ACID TRAP TRANSPORTER PERMEASE PROTEIN SIAT-RELATED"/>
    <property type="match status" value="1"/>
</dbReference>
<dbReference type="Proteomes" id="UP000525987">
    <property type="component" value="Unassembled WGS sequence"/>
</dbReference>
<evidence type="ECO:0000313" key="11">
    <source>
        <dbReference type="Proteomes" id="UP000525987"/>
    </source>
</evidence>
<gene>
    <name evidence="10" type="ORF">FHR96_000714</name>
</gene>
<comment type="function">
    <text evidence="7">Part of the tripartite ATP-independent periplasmic (TRAP) transport system.</text>
</comment>
<feature type="transmembrane region" description="Helical" evidence="8">
    <location>
        <begin position="7"/>
        <end position="29"/>
    </location>
</feature>
<keyword evidence="7" id="KW-0813">Transport</keyword>
<dbReference type="GO" id="GO:0022857">
    <property type="term" value="F:transmembrane transporter activity"/>
    <property type="evidence" value="ECO:0007669"/>
    <property type="project" value="UniProtKB-UniRule"/>
</dbReference>
<evidence type="ECO:0000256" key="1">
    <source>
        <dbReference type="ARBA" id="ARBA00004429"/>
    </source>
</evidence>
<evidence type="ECO:0000313" key="10">
    <source>
        <dbReference type="EMBL" id="MBB3139867.1"/>
    </source>
</evidence>
<keyword evidence="3 7" id="KW-0997">Cell inner membrane</keyword>
<dbReference type="InterPro" id="IPR010656">
    <property type="entry name" value="DctM"/>
</dbReference>
<evidence type="ECO:0000256" key="5">
    <source>
        <dbReference type="ARBA" id="ARBA00022989"/>
    </source>
</evidence>
<sequence length="489" mass="52311">MNIFVEYLPIFMFATMAVLLFSGFPVAFVLGGVGIAYGIIGIATGELIPIQLYTITQRMWSGAAENLTLTTIPLFVFMGLVLEKTGVAKDMLNSLNRALQRVPGGLALSVTLLGIILAAATGIVGASVVMLSLLALPVMLEKRYSTHLATGTVAASGTLGILLPPSIMLVIIADLLSRSVGTMFMAAFGPGLLLGVFYLVYILLVSFLSPSAAPPTRGRAVDADWGQLIVTLLVGLVPAFLLIFLVLGSIVFGWATPTESAGIGAAGSLALAFLVRPGIYTLLSYTRFAIEGATANEVGGGPLARFSAENRQWWATTINATRAAATTTGMIFMIILAATAFALTFRLLGGEHLITDFVTEMDLTPWHLLIIVLALVFILGFFFDWIEITLIVLPVFAPIILSLDFGDHIARGDLAYWFAIMLAINLQTSFMTPPMGPSLFYMKAVAPSGVRLADIYKGILPFVAIQIVVLILVLLYPQLAMWIPNTLQS</sequence>
<feature type="domain" description="TRAP C4-dicarboxylate transport system permease DctM subunit" evidence="9">
    <location>
        <begin position="13"/>
        <end position="479"/>
    </location>
</feature>
<evidence type="ECO:0000256" key="4">
    <source>
        <dbReference type="ARBA" id="ARBA00022692"/>
    </source>
</evidence>
<comment type="caution">
    <text evidence="10">The sequence shown here is derived from an EMBL/GenBank/DDBJ whole genome shotgun (WGS) entry which is preliminary data.</text>
</comment>
<feature type="transmembrane region" description="Helical" evidence="8">
    <location>
        <begin position="184"/>
        <end position="208"/>
    </location>
</feature>
<evidence type="ECO:0000259" key="9">
    <source>
        <dbReference type="Pfam" id="PF06808"/>
    </source>
</evidence>
<dbReference type="AlphaFoldDB" id="A0A7W5BVF0"/>
<dbReference type="EMBL" id="JACHXM010000002">
    <property type="protein sequence ID" value="MBB3139867.1"/>
    <property type="molecule type" value="Genomic_DNA"/>
</dbReference>
<feature type="transmembrane region" description="Helical" evidence="8">
    <location>
        <begin position="67"/>
        <end position="86"/>
    </location>
</feature>
<proteinExistence type="predicted"/>
<keyword evidence="4 8" id="KW-0812">Transmembrane</keyword>
<feature type="transmembrane region" description="Helical" evidence="8">
    <location>
        <begin position="261"/>
        <end position="283"/>
    </location>
</feature>
<evidence type="ECO:0000256" key="3">
    <source>
        <dbReference type="ARBA" id="ARBA00022519"/>
    </source>
</evidence>
<feature type="transmembrane region" description="Helical" evidence="8">
    <location>
        <begin position="35"/>
        <end position="55"/>
    </location>
</feature>
<evidence type="ECO:0000256" key="6">
    <source>
        <dbReference type="ARBA" id="ARBA00023136"/>
    </source>
</evidence>
<feature type="transmembrane region" description="Helical" evidence="8">
    <location>
        <begin position="414"/>
        <end position="435"/>
    </location>
</feature>
<feature type="transmembrane region" description="Helical" evidence="8">
    <location>
        <begin position="330"/>
        <end position="348"/>
    </location>
</feature>
<dbReference type="PANTHER" id="PTHR33362:SF7">
    <property type="entry name" value="SLL1103 PROTEIN"/>
    <property type="match status" value="1"/>
</dbReference>
<keyword evidence="11" id="KW-1185">Reference proteome</keyword>
<keyword evidence="6 8" id="KW-0472">Membrane</keyword>
<evidence type="ECO:0000256" key="7">
    <source>
        <dbReference type="RuleBase" id="RU369079"/>
    </source>
</evidence>
<dbReference type="InterPro" id="IPR004681">
    <property type="entry name" value="TRAP_DctM"/>
</dbReference>
<evidence type="ECO:0000256" key="2">
    <source>
        <dbReference type="ARBA" id="ARBA00022475"/>
    </source>
</evidence>
<protein>
    <submittedName>
        <fullName evidence="10">TRAP-type mannitol/chloroaromatic compound transport system permease large subunit</fullName>
    </submittedName>
</protein>